<dbReference type="GO" id="GO:0005829">
    <property type="term" value="C:cytosol"/>
    <property type="evidence" value="ECO:0007669"/>
    <property type="project" value="TreeGrafter"/>
</dbReference>
<evidence type="ECO:0000313" key="4">
    <source>
        <dbReference type="Proteomes" id="UP000177167"/>
    </source>
</evidence>
<gene>
    <name evidence="3" type="ORF">A3J46_02325</name>
</gene>
<comment type="caution">
    <text evidence="3">The sequence shown here is derived from an EMBL/GenBank/DDBJ whole genome shotgun (WGS) entry which is preliminary data.</text>
</comment>
<dbReference type="Proteomes" id="UP000177167">
    <property type="component" value="Unassembled WGS sequence"/>
</dbReference>
<dbReference type="AlphaFoldDB" id="A0A1F8F8V0"/>
<dbReference type="Gene3D" id="1.10.260.40">
    <property type="entry name" value="lambda repressor-like DNA-binding domains"/>
    <property type="match status" value="1"/>
</dbReference>
<keyword evidence="1" id="KW-0238">DNA-binding</keyword>
<organism evidence="3 4">
    <name type="scientific">Candidatus Yanofskybacteria bacterium RIFCSPHIGHO2_02_FULL_41_11</name>
    <dbReference type="NCBI Taxonomy" id="1802675"/>
    <lineage>
        <taxon>Bacteria</taxon>
        <taxon>Candidatus Yanofskyibacteriota</taxon>
    </lineage>
</organism>
<name>A0A1F8F8V0_9BACT</name>
<dbReference type="InterPro" id="IPR050807">
    <property type="entry name" value="TransReg_Diox_bact_type"/>
</dbReference>
<dbReference type="SMART" id="SM00530">
    <property type="entry name" value="HTH_XRE"/>
    <property type="match status" value="1"/>
</dbReference>
<dbReference type="GO" id="GO:0003700">
    <property type="term" value="F:DNA-binding transcription factor activity"/>
    <property type="evidence" value="ECO:0007669"/>
    <property type="project" value="TreeGrafter"/>
</dbReference>
<sequence length="97" mass="11334">MNRHNTIDFKNHLKQELKNKQFKKYFNEYGRQLEIAYLIAQKRKQAKISQKELAQKIGTTQSNVARMESGNQNFSMVTLEKIAEALKSELKISFLGK</sequence>
<dbReference type="PANTHER" id="PTHR46797">
    <property type="entry name" value="HTH-TYPE TRANSCRIPTIONAL REGULATOR"/>
    <property type="match status" value="1"/>
</dbReference>
<dbReference type="GO" id="GO:0003677">
    <property type="term" value="F:DNA binding"/>
    <property type="evidence" value="ECO:0007669"/>
    <property type="project" value="UniProtKB-KW"/>
</dbReference>
<accession>A0A1F8F8V0</accession>
<evidence type="ECO:0000313" key="3">
    <source>
        <dbReference type="EMBL" id="OGN09573.1"/>
    </source>
</evidence>
<dbReference type="InterPro" id="IPR010982">
    <property type="entry name" value="Lambda_DNA-bd_dom_sf"/>
</dbReference>
<evidence type="ECO:0000256" key="1">
    <source>
        <dbReference type="ARBA" id="ARBA00023125"/>
    </source>
</evidence>
<proteinExistence type="predicted"/>
<dbReference type="EMBL" id="MGJP01000032">
    <property type="protein sequence ID" value="OGN09573.1"/>
    <property type="molecule type" value="Genomic_DNA"/>
</dbReference>
<evidence type="ECO:0000259" key="2">
    <source>
        <dbReference type="PROSITE" id="PS50943"/>
    </source>
</evidence>
<protein>
    <recommendedName>
        <fullName evidence="2">HTH cro/C1-type domain-containing protein</fullName>
    </recommendedName>
</protein>
<dbReference type="PANTHER" id="PTHR46797:SF1">
    <property type="entry name" value="METHYLPHOSPHONATE SYNTHASE"/>
    <property type="match status" value="1"/>
</dbReference>
<reference evidence="3 4" key="1">
    <citation type="journal article" date="2016" name="Nat. Commun.">
        <title>Thousands of microbial genomes shed light on interconnected biogeochemical processes in an aquifer system.</title>
        <authorList>
            <person name="Anantharaman K."/>
            <person name="Brown C.T."/>
            <person name="Hug L.A."/>
            <person name="Sharon I."/>
            <person name="Castelle C.J."/>
            <person name="Probst A.J."/>
            <person name="Thomas B.C."/>
            <person name="Singh A."/>
            <person name="Wilkins M.J."/>
            <person name="Karaoz U."/>
            <person name="Brodie E.L."/>
            <person name="Williams K.H."/>
            <person name="Hubbard S.S."/>
            <person name="Banfield J.F."/>
        </authorList>
    </citation>
    <scope>NUCLEOTIDE SEQUENCE [LARGE SCALE GENOMIC DNA]</scope>
</reference>
<dbReference type="PROSITE" id="PS50943">
    <property type="entry name" value="HTH_CROC1"/>
    <property type="match status" value="1"/>
</dbReference>
<dbReference type="InterPro" id="IPR001387">
    <property type="entry name" value="Cro/C1-type_HTH"/>
</dbReference>
<dbReference type="Pfam" id="PF01381">
    <property type="entry name" value="HTH_3"/>
    <property type="match status" value="1"/>
</dbReference>
<feature type="domain" description="HTH cro/C1-type" evidence="2">
    <location>
        <begin position="39"/>
        <end position="95"/>
    </location>
</feature>
<dbReference type="CDD" id="cd00093">
    <property type="entry name" value="HTH_XRE"/>
    <property type="match status" value="1"/>
</dbReference>
<dbReference type="SUPFAM" id="SSF47413">
    <property type="entry name" value="lambda repressor-like DNA-binding domains"/>
    <property type="match status" value="1"/>
</dbReference>